<dbReference type="Gene3D" id="3.55.40.20">
    <property type="entry name" value="Iron/manganese superoxide dismutase, C-terminal domain"/>
    <property type="match status" value="1"/>
</dbReference>
<proteinExistence type="predicted"/>
<accession>A0A952FL16</accession>
<dbReference type="Proteomes" id="UP000700706">
    <property type="component" value="Unassembled WGS sequence"/>
</dbReference>
<dbReference type="EMBL" id="JAEKLZ010000089">
    <property type="protein sequence ID" value="MBW8724264.1"/>
    <property type="molecule type" value="Genomic_DNA"/>
</dbReference>
<dbReference type="InterPro" id="IPR036314">
    <property type="entry name" value="SOD_C_sf"/>
</dbReference>
<name>A0A952FL16_9PROT</name>
<sequence>MLGVGGDLADLGHHGGFLRRLGRYGAADGRKGRGARLPPVRRKSALNYLDYQNRRADHVKAVMETLVNWSVVSDRLGARGGRLLQP</sequence>
<evidence type="ECO:0000259" key="1">
    <source>
        <dbReference type="Pfam" id="PF02777"/>
    </source>
</evidence>
<dbReference type="Pfam" id="PF02777">
    <property type="entry name" value="Sod_Fe_C"/>
    <property type="match status" value="1"/>
</dbReference>
<dbReference type="GO" id="GO:0004784">
    <property type="term" value="F:superoxide dismutase activity"/>
    <property type="evidence" value="ECO:0007669"/>
    <property type="project" value="InterPro"/>
</dbReference>
<evidence type="ECO:0000313" key="2">
    <source>
        <dbReference type="EMBL" id="MBW8724264.1"/>
    </source>
</evidence>
<dbReference type="SUPFAM" id="SSF54719">
    <property type="entry name" value="Fe,Mn superoxide dismutase (SOD), C-terminal domain"/>
    <property type="match status" value="1"/>
</dbReference>
<protein>
    <recommendedName>
        <fullName evidence="1">Manganese/iron superoxide dismutase C-terminal domain-containing protein</fullName>
    </recommendedName>
</protein>
<comment type="caution">
    <text evidence="2">The sequence shown here is derived from an EMBL/GenBank/DDBJ whole genome shotgun (WGS) entry which is preliminary data.</text>
</comment>
<organism evidence="2 3">
    <name type="scientific">Inquilinus limosus</name>
    <dbReference type="NCBI Taxonomy" id="171674"/>
    <lineage>
        <taxon>Bacteria</taxon>
        <taxon>Pseudomonadati</taxon>
        <taxon>Pseudomonadota</taxon>
        <taxon>Alphaproteobacteria</taxon>
        <taxon>Rhodospirillales</taxon>
        <taxon>Rhodospirillaceae</taxon>
        <taxon>Inquilinus</taxon>
    </lineage>
</organism>
<dbReference type="GO" id="GO:0046872">
    <property type="term" value="F:metal ion binding"/>
    <property type="evidence" value="ECO:0007669"/>
    <property type="project" value="InterPro"/>
</dbReference>
<feature type="domain" description="Manganese/iron superoxide dismutase C-terminal" evidence="1">
    <location>
        <begin position="48"/>
        <end position="75"/>
    </location>
</feature>
<evidence type="ECO:0000313" key="3">
    <source>
        <dbReference type="Proteomes" id="UP000700706"/>
    </source>
</evidence>
<gene>
    <name evidence="2" type="ORF">JF625_03780</name>
</gene>
<dbReference type="AlphaFoldDB" id="A0A952FL16"/>
<dbReference type="InterPro" id="IPR019832">
    <property type="entry name" value="Mn/Fe_SOD_C"/>
</dbReference>
<reference evidence="2" key="1">
    <citation type="submission" date="2020-06" db="EMBL/GenBank/DDBJ databases">
        <title>Stable isotope informed genome-resolved metagenomics uncovers potential trophic interactions in rhizosphere soil.</title>
        <authorList>
            <person name="Starr E.P."/>
            <person name="Shi S."/>
            <person name="Blazewicz S.J."/>
            <person name="Koch B.J."/>
            <person name="Probst A.J."/>
            <person name="Hungate B.A."/>
            <person name="Pett-Ridge J."/>
            <person name="Firestone M.K."/>
            <person name="Banfield J.F."/>
        </authorList>
    </citation>
    <scope>NUCLEOTIDE SEQUENCE</scope>
    <source>
        <strain evidence="2">YM_69_17</strain>
    </source>
</reference>